<dbReference type="SUPFAM" id="SSF53756">
    <property type="entry name" value="UDP-Glycosyltransferase/glycogen phosphorylase"/>
    <property type="match status" value="1"/>
</dbReference>
<evidence type="ECO:0000313" key="3">
    <source>
        <dbReference type="EMBL" id="XAH73510.1"/>
    </source>
</evidence>
<gene>
    <name evidence="3" type="ORF">V6984_18710</name>
</gene>
<evidence type="ECO:0000259" key="1">
    <source>
        <dbReference type="Pfam" id="PF00534"/>
    </source>
</evidence>
<dbReference type="Pfam" id="PF13439">
    <property type="entry name" value="Glyco_transf_4"/>
    <property type="match status" value="1"/>
</dbReference>
<dbReference type="EC" id="2.4.-.-" evidence="3"/>
<feature type="domain" description="Glycosyltransferase subfamily 4-like N-terminal" evidence="2">
    <location>
        <begin position="16"/>
        <end position="143"/>
    </location>
</feature>
<keyword evidence="3" id="KW-0328">Glycosyltransferase</keyword>
<reference evidence="3 4" key="1">
    <citation type="submission" date="2024-02" db="EMBL/GenBank/DDBJ databases">
        <title>Bacterial strain from lacustrine sediment.</title>
        <authorList>
            <person name="Petit C."/>
            <person name="Fadhlaoui K."/>
        </authorList>
    </citation>
    <scope>NUCLEOTIDE SEQUENCE [LARGE SCALE GENOMIC DNA]</scope>
    <source>
        <strain evidence="3 4">IPX-CK</strain>
    </source>
</reference>
<dbReference type="InterPro" id="IPR001296">
    <property type="entry name" value="Glyco_trans_1"/>
</dbReference>
<feature type="domain" description="Glycosyl transferase family 1" evidence="1">
    <location>
        <begin position="182"/>
        <end position="341"/>
    </location>
</feature>
<keyword evidence="3" id="KW-0808">Transferase</keyword>
<dbReference type="PANTHER" id="PTHR12526">
    <property type="entry name" value="GLYCOSYLTRANSFERASE"/>
    <property type="match status" value="1"/>
</dbReference>
<dbReference type="PANTHER" id="PTHR12526:SF630">
    <property type="entry name" value="GLYCOSYLTRANSFERASE"/>
    <property type="match status" value="1"/>
</dbReference>
<dbReference type="Pfam" id="PF00534">
    <property type="entry name" value="Glycos_transf_1"/>
    <property type="match status" value="1"/>
</dbReference>
<organism evidence="3 4">
    <name type="scientific">Kineothrix sedimenti</name>
    <dbReference type="NCBI Taxonomy" id="3123317"/>
    <lineage>
        <taxon>Bacteria</taxon>
        <taxon>Bacillati</taxon>
        <taxon>Bacillota</taxon>
        <taxon>Clostridia</taxon>
        <taxon>Lachnospirales</taxon>
        <taxon>Lachnospiraceae</taxon>
        <taxon>Kineothrix</taxon>
    </lineage>
</organism>
<dbReference type="RefSeq" id="WP_342757114.1">
    <property type="nucleotide sequence ID" value="NZ_CP146256.1"/>
</dbReference>
<accession>A0ABZ3EUM9</accession>
<name>A0ABZ3EUM9_9FIRM</name>
<proteinExistence type="predicted"/>
<dbReference type="Gene3D" id="3.40.50.2000">
    <property type="entry name" value="Glycogen Phosphorylase B"/>
    <property type="match status" value="2"/>
</dbReference>
<protein>
    <submittedName>
        <fullName evidence="3">Glycosyltransferase</fullName>
        <ecNumber evidence="3">2.4.-.-</ecNumber>
    </submittedName>
</protein>
<dbReference type="InterPro" id="IPR028098">
    <property type="entry name" value="Glyco_trans_4-like_N"/>
</dbReference>
<evidence type="ECO:0000313" key="4">
    <source>
        <dbReference type="Proteomes" id="UP001451571"/>
    </source>
</evidence>
<dbReference type="GO" id="GO:0016757">
    <property type="term" value="F:glycosyltransferase activity"/>
    <property type="evidence" value="ECO:0007669"/>
    <property type="project" value="UniProtKB-KW"/>
</dbReference>
<keyword evidence="4" id="KW-1185">Reference proteome</keyword>
<sequence length="365" mass="40947">MDKKHLALFISSLNKGGSERVLVNLAEYFYAQGYLVTIVTQYRAENEYTISDGISRVLSDIDGEEIGKGRAANFYGRFMKLRSIWKQEKPDLILSFIGKNNIMAILTSRFLRIPVVVSVRGEPELEYYSPGLRLAARYVFRLAEGIVLQTKSCLTFFPKAVSKKAVILKNSLNPAFIKEGYEGEREKQIVAVGRVDANKNHEMIIRAFAEIADRYPDYKLIIYGEGQLRQKLTEYAADLGLSQRVKLPGAISNVEDAIYKASVFVLSSYSEGMPNTLLEAMALGIPVISTDCPPGGPGELIDHGENGLLIPTGDWKQLAENLQKLLDNMDYAKKMGKNASKVKEEFNPEVINRAWKNYLEKIMRG</sequence>
<evidence type="ECO:0000259" key="2">
    <source>
        <dbReference type="Pfam" id="PF13439"/>
    </source>
</evidence>
<dbReference type="Proteomes" id="UP001451571">
    <property type="component" value="Chromosome"/>
</dbReference>
<dbReference type="EMBL" id="CP146256">
    <property type="protein sequence ID" value="XAH73510.1"/>
    <property type="molecule type" value="Genomic_DNA"/>
</dbReference>